<reference evidence="2" key="1">
    <citation type="submission" date="2018-09" db="EMBL/GenBank/DDBJ databases">
        <title>Complete genome sequence of thermophilic cyanobacteria strain Thermosynechococcus elongatus PKUAC-SCTE542.</title>
        <authorList>
            <person name="Liang Y."/>
            <person name="Tang J."/>
            <person name="Daroch M."/>
        </authorList>
    </citation>
    <scope>NUCLEOTIDE SEQUENCE [LARGE SCALE GENOMIC DNA]</scope>
    <source>
        <strain evidence="2">E542</strain>
    </source>
</reference>
<dbReference type="GO" id="GO:0008817">
    <property type="term" value="F:corrinoid adenosyltransferase activity"/>
    <property type="evidence" value="ECO:0007669"/>
    <property type="project" value="InterPro"/>
</dbReference>
<dbReference type="GO" id="GO:0005524">
    <property type="term" value="F:ATP binding"/>
    <property type="evidence" value="ECO:0007669"/>
    <property type="project" value="InterPro"/>
</dbReference>
<organism evidence="1 2">
    <name type="scientific">Thermosynechococcus sichuanensis E542</name>
    <dbReference type="NCBI Taxonomy" id="2016101"/>
    <lineage>
        <taxon>Bacteria</taxon>
        <taxon>Bacillati</taxon>
        <taxon>Cyanobacteriota</taxon>
        <taxon>Cyanophyceae</taxon>
        <taxon>Acaryochloridales</taxon>
        <taxon>Thermosynechococcaceae</taxon>
        <taxon>Thermosynechococcus</taxon>
        <taxon>Thermosynechococcus sichuanensis</taxon>
    </lineage>
</organism>
<dbReference type="AlphaFoldDB" id="A0A3B7ME36"/>
<dbReference type="InterPro" id="IPR027417">
    <property type="entry name" value="P-loop_NTPase"/>
</dbReference>
<dbReference type="Pfam" id="PF02572">
    <property type="entry name" value="CobA_CobO_BtuR"/>
    <property type="match status" value="1"/>
</dbReference>
<dbReference type="InterPro" id="IPR003724">
    <property type="entry name" value="CblAdoTrfase_CobA"/>
</dbReference>
<dbReference type="RefSeq" id="WP_181496453.1">
    <property type="nucleotide sequence ID" value="NZ_CP032152.1"/>
</dbReference>
<dbReference type="Gene3D" id="3.40.50.300">
    <property type="entry name" value="P-loop containing nucleotide triphosphate hydrolases"/>
    <property type="match status" value="1"/>
</dbReference>
<protein>
    <submittedName>
        <fullName evidence="1">P-loop NTPase family protein</fullName>
    </submittedName>
</protein>
<dbReference type="SUPFAM" id="SSF52540">
    <property type="entry name" value="P-loop containing nucleoside triphosphate hydrolases"/>
    <property type="match status" value="1"/>
</dbReference>
<dbReference type="EMBL" id="CP032152">
    <property type="protein sequence ID" value="AXY67661.1"/>
    <property type="molecule type" value="Genomic_DNA"/>
</dbReference>
<dbReference type="NCBIfam" id="NF005648">
    <property type="entry name" value="PRK07414.1"/>
    <property type="match status" value="1"/>
</dbReference>
<gene>
    <name evidence="1" type="ORF">D3A95_04545</name>
</gene>
<dbReference type="KEGG" id="tsq:D3A95_04545"/>
<name>A0A3B7ME36_9CYAN</name>
<proteinExistence type="predicted"/>
<evidence type="ECO:0000313" key="2">
    <source>
        <dbReference type="Proteomes" id="UP000261812"/>
    </source>
</evidence>
<keyword evidence="2" id="KW-1185">Reference proteome</keyword>
<dbReference type="PANTHER" id="PTHR46638:SF1">
    <property type="entry name" value="CORRINOID ADENOSYLTRANSFERASE"/>
    <property type="match status" value="1"/>
</dbReference>
<accession>A0A3B7ME36</accession>
<dbReference type="Proteomes" id="UP000261812">
    <property type="component" value="Chromosome"/>
</dbReference>
<dbReference type="PIRSF" id="PIRSF015617">
    <property type="entry name" value="Adensltrnsf_CobA"/>
    <property type="match status" value="1"/>
</dbReference>
<sequence>MVAQLAVSVSEAGLPVTYGIEGVVQVFTCPQRHFFTTVMAQALRVAAQGNGVVILQFLKGGIQTGVEHPIQLGQHLTWWRPALQRCLGQGDAITAQEKAAVRELWQHLQTTVQDGQYRLVVLDEVSVAIQLGVLSEAEVLDFLKNRPRTLDVMLTGPEMPASLLAIADQVTELRRLI</sequence>
<dbReference type="GO" id="GO:0009236">
    <property type="term" value="P:cobalamin biosynthetic process"/>
    <property type="evidence" value="ECO:0007669"/>
    <property type="project" value="InterPro"/>
</dbReference>
<dbReference type="PANTHER" id="PTHR46638">
    <property type="entry name" value="CORRINOID ADENOSYLTRANSFERASE"/>
    <property type="match status" value="1"/>
</dbReference>
<evidence type="ECO:0000313" key="1">
    <source>
        <dbReference type="EMBL" id="AXY67661.1"/>
    </source>
</evidence>